<evidence type="ECO:0000256" key="1">
    <source>
        <dbReference type="SAM" id="SignalP"/>
    </source>
</evidence>
<dbReference type="OrthoDB" id="2426396at2759"/>
<reference evidence="2" key="1">
    <citation type="journal article" date="2020" name="Stud. Mycol.">
        <title>101 Dothideomycetes genomes: a test case for predicting lifestyles and emergence of pathogens.</title>
        <authorList>
            <person name="Haridas S."/>
            <person name="Albert R."/>
            <person name="Binder M."/>
            <person name="Bloem J."/>
            <person name="Labutti K."/>
            <person name="Salamov A."/>
            <person name="Andreopoulos B."/>
            <person name="Baker S."/>
            <person name="Barry K."/>
            <person name="Bills G."/>
            <person name="Bluhm B."/>
            <person name="Cannon C."/>
            <person name="Castanera R."/>
            <person name="Culley D."/>
            <person name="Daum C."/>
            <person name="Ezra D."/>
            <person name="Gonzalez J."/>
            <person name="Henrissat B."/>
            <person name="Kuo A."/>
            <person name="Liang C."/>
            <person name="Lipzen A."/>
            <person name="Lutzoni F."/>
            <person name="Magnuson J."/>
            <person name="Mondo S."/>
            <person name="Nolan M."/>
            <person name="Ohm R."/>
            <person name="Pangilinan J."/>
            <person name="Park H.-J."/>
            <person name="Ramirez L."/>
            <person name="Alfaro M."/>
            <person name="Sun H."/>
            <person name="Tritt A."/>
            <person name="Yoshinaga Y."/>
            <person name="Zwiers L.-H."/>
            <person name="Turgeon B."/>
            <person name="Goodwin S."/>
            <person name="Spatafora J."/>
            <person name="Crous P."/>
            <person name="Grigoriev I."/>
        </authorList>
    </citation>
    <scope>NUCLEOTIDE SEQUENCE</scope>
    <source>
        <strain evidence="2">CBS 130266</strain>
    </source>
</reference>
<feature type="chain" id="PRO_5040176598" evidence="1">
    <location>
        <begin position="26"/>
        <end position="277"/>
    </location>
</feature>
<dbReference type="EMBL" id="MU007021">
    <property type="protein sequence ID" value="KAF2433373.1"/>
    <property type="molecule type" value="Genomic_DNA"/>
</dbReference>
<protein>
    <submittedName>
        <fullName evidence="2">Uncharacterized protein</fullName>
    </submittedName>
</protein>
<feature type="signal peptide" evidence="1">
    <location>
        <begin position="1"/>
        <end position="25"/>
    </location>
</feature>
<organism evidence="2 3">
    <name type="scientific">Tothia fuscella</name>
    <dbReference type="NCBI Taxonomy" id="1048955"/>
    <lineage>
        <taxon>Eukaryota</taxon>
        <taxon>Fungi</taxon>
        <taxon>Dikarya</taxon>
        <taxon>Ascomycota</taxon>
        <taxon>Pezizomycotina</taxon>
        <taxon>Dothideomycetes</taxon>
        <taxon>Pleosporomycetidae</taxon>
        <taxon>Venturiales</taxon>
        <taxon>Cylindrosympodiaceae</taxon>
        <taxon>Tothia</taxon>
    </lineage>
</organism>
<comment type="caution">
    <text evidence="2">The sequence shown here is derived from an EMBL/GenBank/DDBJ whole genome shotgun (WGS) entry which is preliminary data.</text>
</comment>
<dbReference type="AlphaFoldDB" id="A0A9P4U1W0"/>
<sequence length="277" mass="28312">MSPPSLLIIFTTLITIPSLPIFATADPIAIPIPLPLPKPIPNDFPNALPSAIPNFLPIPIPEPEAFPEAEAEAEPIAARQVIYNNAPFSGAVYIVGANGAQLGAASPAYCPNQAPQGCGNIGVWNWCCPAGNTCAWTSTDHTVVGCCPQGSSCSGAVDRNSIQTVTIYITTTQYASLAQPTVVGNGGVFIAGSVPATTVVAAGGGGVVIAVTSTRVAVNYNGNYCSTIFAHGPGLPTTAAGNCGTVLVLNGVGRVKGVGWRVWGTWGMVLGLVGVWW</sequence>
<evidence type="ECO:0000313" key="3">
    <source>
        <dbReference type="Proteomes" id="UP000800235"/>
    </source>
</evidence>
<proteinExistence type="predicted"/>
<keyword evidence="3" id="KW-1185">Reference proteome</keyword>
<dbReference type="Proteomes" id="UP000800235">
    <property type="component" value="Unassembled WGS sequence"/>
</dbReference>
<gene>
    <name evidence="2" type="ORF">EJ08DRAFT_694654</name>
</gene>
<evidence type="ECO:0000313" key="2">
    <source>
        <dbReference type="EMBL" id="KAF2433373.1"/>
    </source>
</evidence>
<accession>A0A9P4U1W0</accession>
<keyword evidence="1" id="KW-0732">Signal</keyword>
<name>A0A9P4U1W0_9PEZI</name>